<keyword evidence="1" id="KW-0479">Metal-binding</keyword>
<feature type="chain" id="PRO_5011652788" evidence="4">
    <location>
        <begin position="26"/>
        <end position="1098"/>
    </location>
</feature>
<dbReference type="EMBL" id="FOOU01000017">
    <property type="protein sequence ID" value="SFG89099.1"/>
    <property type="molecule type" value="Genomic_DNA"/>
</dbReference>
<evidence type="ECO:0000313" key="7">
    <source>
        <dbReference type="Proteomes" id="UP000198623"/>
    </source>
</evidence>
<evidence type="ECO:0000256" key="2">
    <source>
        <dbReference type="ARBA" id="ARBA00022837"/>
    </source>
</evidence>
<dbReference type="OrthoDB" id="7156875at2"/>
<keyword evidence="2" id="KW-0106">Calcium</keyword>
<keyword evidence="7" id="KW-1185">Reference proteome</keyword>
<keyword evidence="4" id="KW-0732">Signal</keyword>
<sequence length="1098" mass="118213">MNKYNQVLMPVAFCAAVFLPVKLYAANDLSLAEAPLLVTTTVQPNVMLLLDNSGSMENVVWYPGGVIGGVTYAGYDDSVTYDDWNWNTNTTYTPLNDGNGDCNGDSVRGLRGGNIRCLILPDPEGDSTRYKGNYLNYLFVTFGVNGTANTEDLTASFDAKYQQSRLQTVQTVAKAVTAATNTKMRFGLAKLATLDVGGNNNKGGTVVSACQPNQNLDTAIDALTPSTWTPLSEALYEVTRYFRGLDPFYSAGSFPKWDGTHVSPIEYRCQKNFTIVLTDGLPTYDMEFPGSADDDDIPTGRSVQNWDENSANDGPQGTSDGDQQDEGNSLYLDDIAKFAWDTDFKTAADGNDVTSVSYQDPAFEKQNMHTYTVGFAVDNQMLQHAAEGLPAVDGVSAAVPYGHGHYYTATDSDGLTDALLAAFADIAKKTGSSSSAAANTGRVQSGSRAYQARFNSTDWSGQLLAFEIESDATEAAYGDVLTDGAGPSGSEFDAGESIPDWDSRIIITNKLDTSVSPSVETGYRFSWDQFTAAEKTAYFDDQEAVLEYLRGRNDSAVSAYRARTSILGDIVSSSPYFVGKPSARYPETWGVTGKRYSDFKDSFATTPRQNLLYVGANDGMLHAFDADTGVEKMAYIPGSVLPKLKALADPDYAHDFYVDGSPTVVDAYDATTAAWKTVLIGGLNKGGQAIYALDITNPSTFSEANANSIFMWEFTDQEDADLGYTYSRPKIVKLQDGQWYAIFGNGYNSTETDGQASSSGDAVIYIVNLFDGTLKKKISTNVGVAEDPANASRPNGFATVTPVDVDGDQVADFVYGGDLFGNVWKFTLDSSSSVDWALDYKLFSACSANTCTSSNVQPITTPVTIGRPKYGTDPMVYFGTGKYLETTDNNGSLGGIQSFYAIHDEGAVVLRSALLQQSILDESSVTVTNKNGTPNDASDDYSEDVPLRKTSNLYMASHKGWYLDFVPPQGERGERLVSAPALRGGRVLFVTNIPANDPCSPGGDSWLMSLDAFSGGRLINTYDIDNSGSFGAGDRVYTDAGSQIVASGIKVGSGGNAPSFMPGSDTDKAIISGNDQLETYDVYGGDDVNRQSWQQITR</sequence>
<dbReference type="InterPro" id="IPR036465">
    <property type="entry name" value="vWFA_dom_sf"/>
</dbReference>
<organism evidence="6 7">
    <name type="scientific">Neptunomonas qingdaonensis</name>
    <dbReference type="NCBI Taxonomy" id="1045558"/>
    <lineage>
        <taxon>Bacteria</taxon>
        <taxon>Pseudomonadati</taxon>
        <taxon>Pseudomonadota</taxon>
        <taxon>Gammaproteobacteria</taxon>
        <taxon>Oceanospirillales</taxon>
        <taxon>Oceanospirillaceae</taxon>
        <taxon>Neptunomonas</taxon>
    </lineage>
</organism>
<feature type="compositionally biased region" description="Polar residues" evidence="3">
    <location>
        <begin position="301"/>
        <end position="321"/>
    </location>
</feature>
<proteinExistence type="predicted"/>
<gene>
    <name evidence="6" type="ORF">SAMN05216175_11756</name>
</gene>
<evidence type="ECO:0000313" key="6">
    <source>
        <dbReference type="EMBL" id="SFG89099.1"/>
    </source>
</evidence>
<dbReference type="SUPFAM" id="SSF50969">
    <property type="entry name" value="YVTN repeat-like/Quinoprotein amine dehydrogenase"/>
    <property type="match status" value="1"/>
</dbReference>
<reference evidence="7" key="1">
    <citation type="submission" date="2016-10" db="EMBL/GenBank/DDBJ databases">
        <authorList>
            <person name="Varghese N."/>
            <person name="Submissions S."/>
        </authorList>
    </citation>
    <scope>NUCLEOTIDE SEQUENCE [LARGE SCALE GENOMIC DNA]</scope>
    <source>
        <strain evidence="7">CGMCC 1.10971</strain>
    </source>
</reference>
<dbReference type="Proteomes" id="UP000198623">
    <property type="component" value="Unassembled WGS sequence"/>
</dbReference>
<name>A0A1I2VL14_9GAMM</name>
<evidence type="ECO:0000256" key="3">
    <source>
        <dbReference type="SAM" id="MobiDB-lite"/>
    </source>
</evidence>
<feature type="domain" description="PilY1 beta-propeller" evidence="5">
    <location>
        <begin position="567"/>
        <end position="907"/>
    </location>
</feature>
<dbReference type="InterPro" id="IPR011044">
    <property type="entry name" value="Quino_amine_DH_bsu"/>
</dbReference>
<evidence type="ECO:0000256" key="1">
    <source>
        <dbReference type="ARBA" id="ARBA00022723"/>
    </source>
</evidence>
<evidence type="ECO:0000259" key="5">
    <source>
        <dbReference type="Pfam" id="PF05567"/>
    </source>
</evidence>
<dbReference type="Gene3D" id="3.40.50.410">
    <property type="entry name" value="von Willebrand factor, type A domain"/>
    <property type="match status" value="1"/>
</dbReference>
<evidence type="ECO:0000256" key="4">
    <source>
        <dbReference type="SAM" id="SignalP"/>
    </source>
</evidence>
<feature type="signal peptide" evidence="4">
    <location>
        <begin position="1"/>
        <end position="25"/>
    </location>
</feature>
<dbReference type="Pfam" id="PF05567">
    <property type="entry name" value="T4P_PilY1"/>
    <property type="match status" value="1"/>
</dbReference>
<accession>A0A1I2VL14</accession>
<protein>
    <submittedName>
        <fullName evidence="6">Type IV pilus assembly protein PilY1</fullName>
    </submittedName>
</protein>
<feature type="region of interest" description="Disordered" evidence="3">
    <location>
        <begin position="287"/>
        <end position="327"/>
    </location>
</feature>
<dbReference type="RefSeq" id="WP_090730281.1">
    <property type="nucleotide sequence ID" value="NZ_FOOU01000017.1"/>
</dbReference>
<dbReference type="STRING" id="1045558.SAMN05216175_11756"/>
<dbReference type="InterPro" id="IPR008707">
    <property type="entry name" value="B-propeller_PilY1"/>
</dbReference>
<dbReference type="GO" id="GO:0046872">
    <property type="term" value="F:metal ion binding"/>
    <property type="evidence" value="ECO:0007669"/>
    <property type="project" value="UniProtKB-KW"/>
</dbReference>
<dbReference type="AlphaFoldDB" id="A0A1I2VL14"/>